<feature type="domain" description="NET" evidence="4">
    <location>
        <begin position="12"/>
        <end position="65"/>
    </location>
</feature>
<feature type="domain" description="Adenylate cyclase-associated CAP C-terminal" evidence="3">
    <location>
        <begin position="168"/>
        <end position="306"/>
    </location>
</feature>
<dbReference type="InterPro" id="IPR038336">
    <property type="entry name" value="NET_sf"/>
</dbReference>
<evidence type="ECO:0000256" key="2">
    <source>
        <dbReference type="SAM" id="MobiDB-lite"/>
    </source>
</evidence>
<dbReference type="InterPro" id="IPR027353">
    <property type="entry name" value="NET_dom"/>
</dbReference>
<evidence type="ECO:0000256" key="1">
    <source>
        <dbReference type="ARBA" id="ARBA00007659"/>
    </source>
</evidence>
<dbReference type="Pfam" id="PF17035">
    <property type="entry name" value="BET"/>
    <property type="match status" value="1"/>
</dbReference>
<evidence type="ECO:0000313" key="6">
    <source>
        <dbReference type="Proteomes" id="UP001177023"/>
    </source>
</evidence>
<dbReference type="GO" id="GO:0008179">
    <property type="term" value="F:adenylate cyclase binding"/>
    <property type="evidence" value="ECO:0007669"/>
    <property type="project" value="TreeGrafter"/>
</dbReference>
<keyword evidence="6" id="KW-1185">Reference proteome</keyword>
<dbReference type="InterPro" id="IPR036223">
    <property type="entry name" value="CAP_C_sf"/>
</dbReference>
<feature type="non-terminal residue" evidence="5">
    <location>
        <position position="308"/>
    </location>
</feature>
<dbReference type="InterPro" id="IPR001837">
    <property type="entry name" value="Adenylate_cyclase-assoc_CAP"/>
</dbReference>
<evidence type="ECO:0000259" key="4">
    <source>
        <dbReference type="Pfam" id="PF17035"/>
    </source>
</evidence>
<comment type="caution">
    <text evidence="5">The sequence shown here is derived from an EMBL/GenBank/DDBJ whole genome shotgun (WGS) entry which is preliminary data.</text>
</comment>
<feature type="region of interest" description="Disordered" evidence="2">
    <location>
        <begin position="118"/>
        <end position="159"/>
    </location>
</feature>
<protein>
    <submittedName>
        <fullName evidence="5">Uncharacterized protein</fullName>
    </submittedName>
</protein>
<evidence type="ECO:0000259" key="3">
    <source>
        <dbReference type="Pfam" id="PF08603"/>
    </source>
</evidence>
<feature type="compositionally biased region" description="Basic and acidic residues" evidence="2">
    <location>
        <begin position="135"/>
        <end position="150"/>
    </location>
</feature>
<dbReference type="Proteomes" id="UP001177023">
    <property type="component" value="Unassembled WGS sequence"/>
</dbReference>
<dbReference type="AlphaFoldDB" id="A0AA36DBB7"/>
<gene>
    <name evidence="5" type="ORF">MSPICULIGERA_LOCUS21253</name>
</gene>
<dbReference type="GO" id="GO:0019933">
    <property type="term" value="P:cAMP-mediated signaling"/>
    <property type="evidence" value="ECO:0007669"/>
    <property type="project" value="TreeGrafter"/>
</dbReference>
<dbReference type="GO" id="GO:0003779">
    <property type="term" value="F:actin binding"/>
    <property type="evidence" value="ECO:0007669"/>
    <property type="project" value="InterPro"/>
</dbReference>
<comment type="similarity">
    <text evidence="1">Belongs to the CAP family.</text>
</comment>
<organism evidence="5 6">
    <name type="scientific">Mesorhabditis spiculigera</name>
    <dbReference type="NCBI Taxonomy" id="96644"/>
    <lineage>
        <taxon>Eukaryota</taxon>
        <taxon>Metazoa</taxon>
        <taxon>Ecdysozoa</taxon>
        <taxon>Nematoda</taxon>
        <taxon>Chromadorea</taxon>
        <taxon>Rhabditida</taxon>
        <taxon>Rhabditina</taxon>
        <taxon>Rhabditomorpha</taxon>
        <taxon>Rhabditoidea</taxon>
        <taxon>Rhabditidae</taxon>
        <taxon>Mesorhabditinae</taxon>
        <taxon>Mesorhabditis</taxon>
    </lineage>
</organism>
<name>A0AA36DBB7_9BILA</name>
<dbReference type="SUPFAM" id="SSF69340">
    <property type="entry name" value="C-terminal domain of adenylylcyclase associated protein"/>
    <property type="match status" value="1"/>
</dbReference>
<dbReference type="EMBL" id="CATQJA010002665">
    <property type="protein sequence ID" value="CAJ0583153.1"/>
    <property type="molecule type" value="Genomic_DNA"/>
</dbReference>
<dbReference type="GO" id="GO:0005737">
    <property type="term" value="C:cytoplasm"/>
    <property type="evidence" value="ECO:0007669"/>
    <property type="project" value="TreeGrafter"/>
</dbReference>
<sequence>MENSASRNSADNIAAAVKNLSSRNQLRAFKIIEKSANIVVNPDDVVLDYQTLPAETLRKLRKFIDVCEVEDQARIQNAAQFTNFTSGAHYLAAAAVNAMHTYREEQMTRSVLVEKQNPTANHMEPRANSSADNRSSSDERRRIRQRREMASSHSSLNSTVGAPKLKQELIMENLKNRLTLTMVDVETERQSILVRDCENVKIQMNGKSRSIKVQGTKKVFCASNPWLTKLRCWIIAGTAPKISLTKTVGCQLHLADTAKDVEIFSAECQNVAICLTNADGSFKELQVPSVLKTVISDEKLSTTVVDSA</sequence>
<dbReference type="Pfam" id="PF08603">
    <property type="entry name" value="CAP_C"/>
    <property type="match status" value="1"/>
</dbReference>
<proteinExistence type="inferred from homology"/>
<dbReference type="InterPro" id="IPR013912">
    <property type="entry name" value="Adenylate_cyclase-assoc_CAP_C"/>
</dbReference>
<dbReference type="GO" id="GO:0007015">
    <property type="term" value="P:actin filament organization"/>
    <property type="evidence" value="ECO:0007669"/>
    <property type="project" value="TreeGrafter"/>
</dbReference>
<dbReference type="PANTHER" id="PTHR10652">
    <property type="entry name" value="ADENYLYL CYCLASE-ASSOCIATED PROTEIN"/>
    <property type="match status" value="1"/>
</dbReference>
<dbReference type="Gene3D" id="2.160.20.70">
    <property type="match status" value="1"/>
</dbReference>
<dbReference type="InterPro" id="IPR016098">
    <property type="entry name" value="CAP/MinC_C"/>
</dbReference>
<dbReference type="Gene3D" id="1.20.1270.220">
    <property type="match status" value="1"/>
</dbReference>
<dbReference type="PANTHER" id="PTHR10652:SF0">
    <property type="entry name" value="ADENYLYL CYCLASE-ASSOCIATED PROTEIN"/>
    <property type="match status" value="1"/>
</dbReference>
<reference evidence="5" key="1">
    <citation type="submission" date="2023-06" db="EMBL/GenBank/DDBJ databases">
        <authorList>
            <person name="Delattre M."/>
        </authorList>
    </citation>
    <scope>NUCLEOTIDE SEQUENCE</scope>
    <source>
        <strain evidence="5">AF72</strain>
    </source>
</reference>
<accession>A0AA36DBB7</accession>
<evidence type="ECO:0000313" key="5">
    <source>
        <dbReference type="EMBL" id="CAJ0583153.1"/>
    </source>
</evidence>